<sequence length="381" mass="42333">MLASLEQQLLVHMPEPESTEDVPQETSLPQRRHQLTGPDSLIVRRTVTSELGPRTELAFASNSLHRHVLAVLWERMEVAFWDAFREWLNRMAVLDVKVGFGLAHLAEVAFAEVRTLLEPWSRGDRGLRGQWVAILVLSTMAVSNELAPAALQTSTRWINSGNAAQRWTAAVAFSGDLGRRFPHEAMNRLWQLCTQPHTSSGDPSFALARLFSSLASNTPDAGIVLSTLEGKLRRFRSPGGNVVMQAVAMKATLAVLSIKDDTGGRRAFLRHLERSPERIGVVAKLWVAILGNSPTRRDAIRSLRDAVEDISDHHEEPAKEAARLGGALAAEMTADDRVRLEAEMRLLTKRERAENNEVVAVLFTTLLEALIPEDTVRKETR</sequence>
<name>M2PIP6_9PSEU</name>
<evidence type="ECO:0000313" key="4">
    <source>
        <dbReference type="Proteomes" id="UP000188551"/>
    </source>
</evidence>
<evidence type="ECO:0000313" key="2">
    <source>
        <dbReference type="EMBL" id="OOC07092.1"/>
    </source>
</evidence>
<dbReference type="RefSeq" id="WP_005163323.1">
    <property type="nucleotide sequence ID" value="NZ_ANMG01000059.1"/>
</dbReference>
<keyword evidence="4" id="KW-1185">Reference proteome</keyword>
<dbReference type="OrthoDB" id="3681676at2"/>
<gene>
    <name evidence="2" type="ORF">B0293_08450</name>
    <name evidence="1" type="ORF">C791_5933</name>
</gene>
<dbReference type="AlphaFoldDB" id="M2PIP6"/>
<evidence type="ECO:0000313" key="1">
    <source>
        <dbReference type="EMBL" id="EMD24318.1"/>
    </source>
</evidence>
<accession>M2PIP6</accession>
<protein>
    <submittedName>
        <fullName evidence="1">Uncharacterized protein</fullName>
    </submittedName>
</protein>
<dbReference type="Proteomes" id="UP000188551">
    <property type="component" value="Unassembled WGS sequence"/>
</dbReference>
<comment type="caution">
    <text evidence="1">The sequence shown here is derived from an EMBL/GenBank/DDBJ whole genome shotgun (WGS) entry which is preliminary data.</text>
</comment>
<reference evidence="1 3" key="1">
    <citation type="submission" date="2012-10" db="EMBL/GenBank/DDBJ databases">
        <title>Genome assembly of Amycolatopsis azurea DSM 43854.</title>
        <authorList>
            <person name="Khatri I."/>
            <person name="Kaur I."/>
            <person name="Subramanian S."/>
            <person name="Mayilraj S."/>
        </authorList>
    </citation>
    <scope>NUCLEOTIDE SEQUENCE [LARGE SCALE GENOMIC DNA]</scope>
    <source>
        <strain evidence="1 3">DSM 43854</strain>
    </source>
</reference>
<evidence type="ECO:0000313" key="3">
    <source>
        <dbReference type="Proteomes" id="UP000014137"/>
    </source>
</evidence>
<dbReference type="EMBL" id="MUXN01000005">
    <property type="protein sequence ID" value="OOC07092.1"/>
    <property type="molecule type" value="Genomic_DNA"/>
</dbReference>
<dbReference type="Proteomes" id="UP000014137">
    <property type="component" value="Unassembled WGS sequence"/>
</dbReference>
<dbReference type="EMBL" id="ANMG01000059">
    <property type="protein sequence ID" value="EMD24318.1"/>
    <property type="molecule type" value="Genomic_DNA"/>
</dbReference>
<proteinExistence type="predicted"/>
<organism evidence="1 3">
    <name type="scientific">Amycolatopsis azurea DSM 43854</name>
    <dbReference type="NCBI Taxonomy" id="1238180"/>
    <lineage>
        <taxon>Bacteria</taxon>
        <taxon>Bacillati</taxon>
        <taxon>Actinomycetota</taxon>
        <taxon>Actinomycetes</taxon>
        <taxon>Pseudonocardiales</taxon>
        <taxon>Pseudonocardiaceae</taxon>
        <taxon>Amycolatopsis</taxon>
    </lineage>
</organism>
<dbReference type="PATRIC" id="fig|1238180.3.peg.5848"/>
<reference evidence="2 4" key="2">
    <citation type="submission" date="2017-02" db="EMBL/GenBank/DDBJ databases">
        <title>Amycolatopsis azurea DSM 43854 draft genome.</title>
        <authorList>
            <person name="Mayilraj S."/>
        </authorList>
    </citation>
    <scope>NUCLEOTIDE SEQUENCE [LARGE SCALE GENOMIC DNA]</scope>
    <source>
        <strain evidence="2 4">DSM 43854</strain>
    </source>
</reference>